<evidence type="ECO:0000256" key="15">
    <source>
        <dbReference type="PIRSR" id="PIRSR000865-1"/>
    </source>
</evidence>
<dbReference type="GO" id="GO:0016042">
    <property type="term" value="P:lipid catabolic process"/>
    <property type="evidence" value="ECO:0007669"/>
    <property type="project" value="UniProtKB-KW"/>
</dbReference>
<feature type="binding site" evidence="16">
    <location>
        <position position="206"/>
    </location>
    <ligand>
        <name>Ca(2+)</name>
        <dbReference type="ChEBI" id="CHEBI:29108"/>
    </ligand>
</feature>
<evidence type="ECO:0000259" key="19">
    <source>
        <dbReference type="Pfam" id="PF00151"/>
    </source>
</evidence>
<evidence type="ECO:0000256" key="1">
    <source>
        <dbReference type="ARBA" id="ARBA00004202"/>
    </source>
</evidence>
<keyword evidence="4" id="KW-1003">Cell membrane</keyword>
<feature type="binding site" evidence="16">
    <location>
        <position position="208"/>
    </location>
    <ligand>
        <name>Ca(2+)</name>
        <dbReference type="ChEBI" id="CHEBI:29108"/>
    </ligand>
</feature>
<evidence type="ECO:0000256" key="8">
    <source>
        <dbReference type="ARBA" id="ARBA00022963"/>
    </source>
</evidence>
<dbReference type="PRINTS" id="PR00821">
    <property type="entry name" value="TAGLIPASE"/>
</dbReference>
<dbReference type="Pfam" id="PF00151">
    <property type="entry name" value="Lipase"/>
    <property type="match status" value="1"/>
</dbReference>
<evidence type="ECO:0000313" key="20">
    <source>
        <dbReference type="Proteomes" id="UP001190640"/>
    </source>
</evidence>
<evidence type="ECO:0000256" key="17">
    <source>
        <dbReference type="RuleBase" id="RU004262"/>
    </source>
</evidence>
<dbReference type="InterPro" id="IPR029058">
    <property type="entry name" value="AB_hydrolase_fold"/>
</dbReference>
<evidence type="ECO:0000256" key="2">
    <source>
        <dbReference type="ARBA" id="ARBA00004613"/>
    </source>
</evidence>
<feature type="domain" description="Lipase" evidence="19">
    <location>
        <begin position="48"/>
        <end position="340"/>
    </location>
</feature>
<dbReference type="KEGG" id="emc:129325770"/>
<evidence type="ECO:0000256" key="14">
    <source>
        <dbReference type="ARBA" id="ARBA00049600"/>
    </source>
</evidence>
<keyword evidence="5" id="KW-0964">Secreted</keyword>
<dbReference type="RefSeq" id="XP_054829629.1">
    <property type="nucleotide sequence ID" value="XM_054973654.1"/>
</dbReference>
<keyword evidence="9" id="KW-0443">Lipid metabolism</keyword>
<keyword evidence="11" id="KW-1015">Disulfide bond</keyword>
<feature type="signal peptide" evidence="18">
    <location>
        <begin position="1"/>
        <end position="27"/>
    </location>
</feature>
<dbReference type="Gene3D" id="3.40.50.1820">
    <property type="entry name" value="alpha/beta hydrolase"/>
    <property type="match status" value="1"/>
</dbReference>
<evidence type="ECO:0000256" key="9">
    <source>
        <dbReference type="ARBA" id="ARBA00023098"/>
    </source>
</evidence>
<evidence type="ECO:0000256" key="11">
    <source>
        <dbReference type="ARBA" id="ARBA00023157"/>
    </source>
</evidence>
<feature type="active site" description="Charge relay system" evidence="15">
    <location>
        <position position="262"/>
    </location>
</feature>
<dbReference type="SUPFAM" id="SSF53474">
    <property type="entry name" value="alpha/beta-Hydrolases"/>
    <property type="match status" value="1"/>
</dbReference>
<dbReference type="GO" id="GO:0005886">
    <property type="term" value="C:plasma membrane"/>
    <property type="evidence" value="ECO:0007669"/>
    <property type="project" value="UniProtKB-SubCell"/>
</dbReference>
<dbReference type="GO" id="GO:0008201">
    <property type="term" value="F:heparin binding"/>
    <property type="evidence" value="ECO:0007669"/>
    <property type="project" value="UniProtKB-ARBA"/>
</dbReference>
<evidence type="ECO:0000256" key="6">
    <source>
        <dbReference type="ARBA" id="ARBA00022729"/>
    </source>
</evidence>
<evidence type="ECO:0000256" key="18">
    <source>
        <dbReference type="SAM" id="SignalP"/>
    </source>
</evidence>
<dbReference type="CDD" id="cd00707">
    <property type="entry name" value="Pancreat_lipase_like"/>
    <property type="match status" value="1"/>
</dbReference>
<feature type="chain" id="PRO_5041679370" evidence="18">
    <location>
        <begin position="28"/>
        <end position="465"/>
    </location>
</feature>
<keyword evidence="16" id="KW-0479">Metal-binding</keyword>
<evidence type="ECO:0000256" key="4">
    <source>
        <dbReference type="ARBA" id="ARBA00022475"/>
    </source>
</evidence>
<dbReference type="GO" id="GO:0046872">
    <property type="term" value="F:metal ion binding"/>
    <property type="evidence" value="ECO:0007669"/>
    <property type="project" value="UniProtKB-KW"/>
</dbReference>
<evidence type="ECO:0000256" key="16">
    <source>
        <dbReference type="PIRSR" id="PIRSR000865-2"/>
    </source>
</evidence>
<evidence type="ECO:0000256" key="5">
    <source>
        <dbReference type="ARBA" id="ARBA00022525"/>
    </source>
</evidence>
<keyword evidence="10" id="KW-0472">Membrane</keyword>
<proteinExistence type="inferred from homology"/>
<keyword evidence="6 18" id="KW-0732">Signal</keyword>
<reference evidence="21" key="1">
    <citation type="submission" date="2025-08" db="UniProtKB">
        <authorList>
            <consortium name="RefSeq"/>
        </authorList>
    </citation>
    <scope>IDENTIFICATION</scope>
    <source>
        <tissue evidence="21">Blood</tissue>
    </source>
</reference>
<dbReference type="GO" id="GO:0005615">
    <property type="term" value="C:extracellular space"/>
    <property type="evidence" value="ECO:0007669"/>
    <property type="project" value="TreeGrafter"/>
</dbReference>
<dbReference type="CTD" id="149998"/>
<dbReference type="FunFam" id="3.40.50.1820:FF:000063">
    <property type="entry name" value="Lipase member H"/>
    <property type="match status" value="1"/>
</dbReference>
<dbReference type="GO" id="GO:0052689">
    <property type="term" value="F:carboxylic ester hydrolase activity"/>
    <property type="evidence" value="ECO:0007669"/>
    <property type="project" value="InterPro"/>
</dbReference>
<protein>
    <submittedName>
        <fullName evidence="21">Lipase member I isoform X1</fullName>
    </submittedName>
</protein>
<accession>A0AA97J1Z9</accession>
<comment type="subcellular location">
    <subcellularLocation>
        <location evidence="1">Cell membrane</location>
        <topology evidence="1">Peripheral membrane protein</topology>
    </subcellularLocation>
    <subcellularLocation>
        <location evidence="2">Secreted</location>
    </subcellularLocation>
</comment>
<keyword evidence="12" id="KW-0325">Glycoprotein</keyword>
<dbReference type="PIRSF" id="PIRSF000865">
    <property type="entry name" value="Lipoprotein_lipase_LIPH"/>
    <property type="match status" value="1"/>
</dbReference>
<name>A0AA97J1Z9_EUBMA</name>
<evidence type="ECO:0000256" key="10">
    <source>
        <dbReference type="ARBA" id="ARBA00023136"/>
    </source>
</evidence>
<dbReference type="PANTHER" id="PTHR11610">
    <property type="entry name" value="LIPASE"/>
    <property type="match status" value="1"/>
</dbReference>
<dbReference type="AlphaFoldDB" id="A0AA97J1Z9"/>
<organism evidence="20 21">
    <name type="scientific">Eublepharis macularius</name>
    <name type="common">Leopard gecko</name>
    <name type="synonym">Cyrtodactylus macularius</name>
    <dbReference type="NCBI Taxonomy" id="481883"/>
    <lineage>
        <taxon>Eukaryota</taxon>
        <taxon>Metazoa</taxon>
        <taxon>Chordata</taxon>
        <taxon>Craniata</taxon>
        <taxon>Vertebrata</taxon>
        <taxon>Euteleostomi</taxon>
        <taxon>Lepidosauria</taxon>
        <taxon>Squamata</taxon>
        <taxon>Bifurcata</taxon>
        <taxon>Gekkota</taxon>
        <taxon>Eublepharidae</taxon>
        <taxon>Eublepharinae</taxon>
        <taxon>Eublepharis</taxon>
    </lineage>
</organism>
<dbReference type="InterPro" id="IPR000734">
    <property type="entry name" value="TAG_lipase"/>
</dbReference>
<evidence type="ECO:0000256" key="3">
    <source>
        <dbReference type="ARBA" id="ARBA00010701"/>
    </source>
</evidence>
<feature type="active site" description="Nucleophile" evidence="15">
    <location>
        <position position="168"/>
    </location>
</feature>
<dbReference type="GO" id="GO:0006654">
    <property type="term" value="P:phosphatidic acid biosynthetic process"/>
    <property type="evidence" value="ECO:0007669"/>
    <property type="project" value="UniProtKB-ARBA"/>
</dbReference>
<dbReference type="InterPro" id="IPR033906">
    <property type="entry name" value="Lipase_N"/>
</dbReference>
<comment type="function">
    <text evidence="14">Hydrolyzes specifically phosphatidic acid (PA) to produce 2-acyl lysophosphatidic acid (LPA; a potent bioactive lipid mediator) and fatty acid. Does not hydrolyze other phospholipids, like phosphatidylserine (PS), phosphatidylcholine (PC) and phosphatidylethanolamine (PE) or triacylglycerol (TG).</text>
</comment>
<keyword evidence="16" id="KW-0106">Calcium</keyword>
<comment type="similarity">
    <text evidence="3 17">Belongs to the AB hydrolase superfamily. Lipase family.</text>
</comment>
<gene>
    <name evidence="21" type="primary">LIPI</name>
</gene>
<dbReference type="InterPro" id="IPR016272">
    <property type="entry name" value="Lipase_LIPH"/>
</dbReference>
<feature type="binding site" evidence="16">
    <location>
        <position position="211"/>
    </location>
    <ligand>
        <name>Ca(2+)</name>
        <dbReference type="ChEBI" id="CHEBI:29108"/>
    </ligand>
</feature>
<dbReference type="InterPro" id="IPR013818">
    <property type="entry name" value="Lipase"/>
</dbReference>
<evidence type="ECO:0000256" key="13">
    <source>
        <dbReference type="ARBA" id="ARBA00048637"/>
    </source>
</evidence>
<keyword evidence="8" id="KW-0442">Lipid degradation</keyword>
<dbReference type="Proteomes" id="UP001190640">
    <property type="component" value="Chromosome 3"/>
</dbReference>
<comment type="catalytic activity">
    <reaction evidence="13">
        <text>1-hexadecanoyl-2-(9Z-octadecenoyl)-sn-glycero-3-phosphate + H2O = 2-(9Z-octadecenoyl)-sn-glycero-3-phosphate + hexadecanoate + H(+)</text>
        <dbReference type="Rhea" id="RHEA:40943"/>
        <dbReference type="ChEBI" id="CHEBI:7896"/>
        <dbReference type="ChEBI" id="CHEBI:15377"/>
        <dbReference type="ChEBI" id="CHEBI:15378"/>
        <dbReference type="ChEBI" id="CHEBI:64839"/>
        <dbReference type="ChEBI" id="CHEBI:77593"/>
    </reaction>
    <physiologicalReaction direction="left-to-right" evidence="13">
        <dbReference type="Rhea" id="RHEA:40944"/>
    </physiologicalReaction>
</comment>
<evidence type="ECO:0000256" key="7">
    <source>
        <dbReference type="ARBA" id="ARBA00022801"/>
    </source>
</evidence>
<keyword evidence="7" id="KW-0378">Hydrolase</keyword>
<sequence>MFHSAFQRFPMLGICFFTCFLACGIKADTGKKCPEFTDLSLPNALIGTDLKVQLLLYTRKNQNCSENLSGQNLTTSVYLNVTKKIVFVIHGYRPTGSPPVWINEIKNSLLAKEDINIIIVDWNRGATTLIYPNAVSNTWKVAEILKNLIDEMLENGASLDSVYMIGVSLGAHIAGFVGKAYSGKIGRITGLDPAGPSFSGKEPSERLDHTDAQFVDVIHTDIDALGYRKPLGNIDFYPNGGTDQPGCPRTILGGSQYFKCDHQRSVFLFLSSLEQKCKITAFPCDSYMDYRNGKCASCEALKTLPCPALGYYADKWKNHLIEKTPPMTKAYFDTSDKKPFCMYHYFVDIITWNKSSRRGFIRIQIADNTGNVTESKINSDAAVFHQYRQAKIFAGFYMDFDNVSKITLTFSTKNVVGPKYKLRVLQMRLRSLSNSERFHLCRYDFILLENVETSFRPIPCHEIDV</sequence>
<dbReference type="GeneID" id="129325770"/>
<dbReference type="GO" id="GO:0004620">
    <property type="term" value="F:phospholipase activity"/>
    <property type="evidence" value="ECO:0007669"/>
    <property type="project" value="UniProtKB-ARBA"/>
</dbReference>
<dbReference type="PANTHER" id="PTHR11610:SF12">
    <property type="entry name" value="LIPASE MEMBER H"/>
    <property type="match status" value="1"/>
</dbReference>
<evidence type="ECO:0000313" key="21">
    <source>
        <dbReference type="RefSeq" id="XP_054829629.1"/>
    </source>
</evidence>
<feature type="active site" description="Charge relay system" evidence="15">
    <location>
        <position position="192"/>
    </location>
</feature>
<keyword evidence="20" id="KW-1185">Reference proteome</keyword>
<evidence type="ECO:0000256" key="12">
    <source>
        <dbReference type="ARBA" id="ARBA00023180"/>
    </source>
</evidence>